<dbReference type="Gene3D" id="4.10.280.10">
    <property type="entry name" value="Helix-loop-helix DNA-binding domain"/>
    <property type="match status" value="1"/>
</dbReference>
<gene>
    <name evidence="3" type="ORF">CspeluHIS016_0114430</name>
</gene>
<evidence type="ECO:0000256" key="1">
    <source>
        <dbReference type="SAM" id="MobiDB-lite"/>
    </source>
</evidence>
<feature type="compositionally biased region" description="Low complexity" evidence="1">
    <location>
        <begin position="173"/>
        <end position="183"/>
    </location>
</feature>
<dbReference type="SMART" id="SM00353">
    <property type="entry name" value="HLH"/>
    <property type="match status" value="1"/>
</dbReference>
<dbReference type="GO" id="GO:0046983">
    <property type="term" value="F:protein dimerization activity"/>
    <property type="evidence" value="ECO:0007669"/>
    <property type="project" value="InterPro"/>
</dbReference>
<dbReference type="Pfam" id="PF00010">
    <property type="entry name" value="HLH"/>
    <property type="match status" value="1"/>
</dbReference>
<organism evidence="3 4">
    <name type="scientific">Cutaneotrichosporon spelunceum</name>
    <dbReference type="NCBI Taxonomy" id="1672016"/>
    <lineage>
        <taxon>Eukaryota</taxon>
        <taxon>Fungi</taxon>
        <taxon>Dikarya</taxon>
        <taxon>Basidiomycota</taxon>
        <taxon>Agaricomycotina</taxon>
        <taxon>Tremellomycetes</taxon>
        <taxon>Trichosporonales</taxon>
        <taxon>Trichosporonaceae</taxon>
        <taxon>Cutaneotrichosporon</taxon>
    </lineage>
</organism>
<name>A0AAD3TQB7_9TREE</name>
<reference evidence="3" key="2">
    <citation type="submission" date="2023-06" db="EMBL/GenBank/DDBJ databases">
        <authorList>
            <person name="Kobayashi Y."/>
            <person name="Kayamori A."/>
            <person name="Aoki K."/>
            <person name="Shiwa Y."/>
            <person name="Fujita N."/>
            <person name="Sugita T."/>
            <person name="Iwasaki W."/>
            <person name="Tanaka N."/>
            <person name="Takashima M."/>
        </authorList>
    </citation>
    <scope>NUCLEOTIDE SEQUENCE</scope>
    <source>
        <strain evidence="3">HIS016</strain>
    </source>
</reference>
<reference evidence="3" key="1">
    <citation type="journal article" date="2023" name="BMC Genomics">
        <title>Chromosome-level genome assemblies of Cutaneotrichosporon spp. (Trichosporonales, Basidiomycota) reveal imbalanced evolution between nucleotide sequences and chromosome synteny.</title>
        <authorList>
            <person name="Kobayashi Y."/>
            <person name="Kayamori A."/>
            <person name="Aoki K."/>
            <person name="Shiwa Y."/>
            <person name="Matsutani M."/>
            <person name="Fujita N."/>
            <person name="Sugita T."/>
            <person name="Iwasaki W."/>
            <person name="Tanaka N."/>
            <person name="Takashima M."/>
        </authorList>
    </citation>
    <scope>NUCLEOTIDE SEQUENCE</scope>
    <source>
        <strain evidence="3">HIS016</strain>
    </source>
</reference>
<comment type="caution">
    <text evidence="3">The sequence shown here is derived from an EMBL/GenBank/DDBJ whole genome shotgun (WGS) entry which is preliminary data.</text>
</comment>
<evidence type="ECO:0000313" key="4">
    <source>
        <dbReference type="Proteomes" id="UP001222932"/>
    </source>
</evidence>
<dbReference type="PANTHER" id="PTHR46266">
    <property type="entry name" value="TRANSCRIPTION FACTOR TT8"/>
    <property type="match status" value="1"/>
</dbReference>
<evidence type="ECO:0000313" key="3">
    <source>
        <dbReference type="EMBL" id="GMK54857.1"/>
    </source>
</evidence>
<feature type="compositionally biased region" description="Acidic residues" evidence="1">
    <location>
        <begin position="199"/>
        <end position="208"/>
    </location>
</feature>
<proteinExistence type="predicted"/>
<protein>
    <recommendedName>
        <fullName evidence="2">BHLH domain-containing protein</fullName>
    </recommendedName>
</protein>
<dbReference type="PROSITE" id="PS50888">
    <property type="entry name" value="BHLH"/>
    <property type="match status" value="1"/>
</dbReference>
<feature type="region of interest" description="Disordered" evidence="1">
    <location>
        <begin position="122"/>
        <end position="303"/>
    </location>
</feature>
<feature type="region of interest" description="Disordered" evidence="1">
    <location>
        <begin position="1"/>
        <end position="71"/>
    </location>
</feature>
<dbReference type="SUPFAM" id="SSF47459">
    <property type="entry name" value="HLH, helix-loop-helix DNA-binding domain"/>
    <property type="match status" value="1"/>
</dbReference>
<feature type="compositionally biased region" description="Low complexity" evidence="1">
    <location>
        <begin position="13"/>
        <end position="22"/>
    </location>
</feature>
<feature type="compositionally biased region" description="Basic and acidic residues" evidence="1">
    <location>
        <begin position="53"/>
        <end position="69"/>
    </location>
</feature>
<dbReference type="EMBL" id="BTCM01000001">
    <property type="protein sequence ID" value="GMK54857.1"/>
    <property type="molecule type" value="Genomic_DNA"/>
</dbReference>
<keyword evidence="4" id="KW-1185">Reference proteome</keyword>
<feature type="compositionally biased region" description="Basic and acidic residues" evidence="1">
    <location>
        <begin position="150"/>
        <end position="167"/>
    </location>
</feature>
<dbReference type="InterPro" id="IPR036638">
    <property type="entry name" value="HLH_DNA-bd_sf"/>
</dbReference>
<feature type="domain" description="BHLH" evidence="2">
    <location>
        <begin position="58"/>
        <end position="114"/>
    </location>
</feature>
<sequence length="412" mass="45218">MPPPPLPRKRNRSMSPSSPSGESEYDPATKPRRRAAVPKAPAAQKVGPNGRPMSREQLRKANHSLIERRRREKINAALSDLRGMVPGLGEENGGKGGEFKLEVLERTVEHMRELKRRIADLEAEAEDAAAPAHKRRRQSTTTDDSSIDVDNPRDRRVAYERNRGHLRDRPHRPWYSPPKHSSSPPSPSLTPPQRAAPDYDPDETEEESNLPPPLTLAWRSRSNESQSSQTGTSSMSHSTASPLPPSVSGLLSTAPPPRAQQSRAPPRDICLPFPTPSPTSPFLSYPSNTSTASSATGPPEPSPFLAPLQNIALFDGALPLPLIGHHKLSPIERRSEMNPEDAAHVLLAISSPDTLRPTPSSGNTPLMNVRLERRLPLDAEDFTLDGGVARSTDMRGVRHHTQGKTARDILRM</sequence>
<dbReference type="PANTHER" id="PTHR46266:SF4">
    <property type="entry name" value="TRANSCRIPTION FACTOR TT8"/>
    <property type="match status" value="1"/>
</dbReference>
<feature type="compositionally biased region" description="Low complexity" evidence="1">
    <location>
        <begin position="223"/>
        <end position="252"/>
    </location>
</feature>
<evidence type="ECO:0000259" key="2">
    <source>
        <dbReference type="PROSITE" id="PS50888"/>
    </source>
</evidence>
<dbReference type="InterPro" id="IPR011598">
    <property type="entry name" value="bHLH_dom"/>
</dbReference>
<dbReference type="AlphaFoldDB" id="A0AAD3TQB7"/>
<accession>A0AAD3TQB7</accession>
<dbReference type="Proteomes" id="UP001222932">
    <property type="component" value="Unassembled WGS sequence"/>
</dbReference>